<keyword evidence="1" id="KW-0966">Cell projection</keyword>
<dbReference type="EMBL" id="JWZX01002104">
    <property type="protein sequence ID" value="KOO30999.1"/>
    <property type="molecule type" value="Genomic_DNA"/>
</dbReference>
<sequence length="258" mass="29171">MNNNVNSERAHLGVFSTASYINIGDPYGTKPKERDPRLLGKQFSMAVPKQGIAGARPNNSMFDREHKWLFNGEKYIDKTGYIQTKINPNGIAPENQKLGFLSKDEARRDQMSIDIETEKYRQTIRTEMAFAEKFAARAAASLTEEDKARMAELEARGKERRWTHGPDFLFDLGKEATGGVTPYEMKDARETWYSKQRIKKLDGGQRNCGGVVLSSHAVGDNLIGYSDWSKPEFARQPIIRDSFFRSTGVLRDPTPANI</sequence>
<dbReference type="AlphaFoldDB" id="A0A0M0JWR6"/>
<keyword evidence="2" id="KW-1185">Reference proteome</keyword>
<evidence type="ECO:0000313" key="2">
    <source>
        <dbReference type="Proteomes" id="UP000037460"/>
    </source>
</evidence>
<proteinExistence type="predicted"/>
<gene>
    <name evidence="1" type="ORF">Ctob_009307</name>
</gene>
<keyword evidence="1" id="KW-0969">Cilium</keyword>
<dbReference type="Pfam" id="PF15239">
    <property type="entry name" value="CFAP96-like"/>
    <property type="match status" value="1"/>
</dbReference>
<reference evidence="2" key="1">
    <citation type="journal article" date="2015" name="PLoS Genet.">
        <title>Genome Sequence and Transcriptome Analyses of Chrysochromulina tobin: Metabolic Tools for Enhanced Algal Fitness in the Prominent Order Prymnesiales (Haptophyceae).</title>
        <authorList>
            <person name="Hovde B.T."/>
            <person name="Deodato C.R."/>
            <person name="Hunsperger H.M."/>
            <person name="Ryken S.A."/>
            <person name="Yost W."/>
            <person name="Jha R.K."/>
            <person name="Patterson J."/>
            <person name="Monnat R.J. Jr."/>
            <person name="Barlow S.B."/>
            <person name="Starkenburg S.R."/>
            <person name="Cattolico R.A."/>
        </authorList>
    </citation>
    <scope>NUCLEOTIDE SEQUENCE</scope>
    <source>
        <strain evidence="2">CCMP291</strain>
    </source>
</reference>
<keyword evidence="1" id="KW-0282">Flagellum</keyword>
<evidence type="ECO:0000313" key="1">
    <source>
        <dbReference type="EMBL" id="KOO30999.1"/>
    </source>
</evidence>
<dbReference type="Proteomes" id="UP000037460">
    <property type="component" value="Unassembled WGS sequence"/>
</dbReference>
<comment type="caution">
    <text evidence="1">The sequence shown here is derived from an EMBL/GenBank/DDBJ whole genome shotgun (WGS) entry which is preliminary data.</text>
</comment>
<name>A0A0M0JWR6_9EUKA</name>
<accession>A0A0M0JWR6</accession>
<protein>
    <submittedName>
        <fullName evidence="1">Flagellar associated protein</fullName>
    </submittedName>
</protein>
<dbReference type="OrthoDB" id="10254482at2759"/>
<organism evidence="1 2">
    <name type="scientific">Chrysochromulina tobinii</name>
    <dbReference type="NCBI Taxonomy" id="1460289"/>
    <lineage>
        <taxon>Eukaryota</taxon>
        <taxon>Haptista</taxon>
        <taxon>Haptophyta</taxon>
        <taxon>Prymnesiophyceae</taxon>
        <taxon>Prymnesiales</taxon>
        <taxon>Chrysochromulinaceae</taxon>
        <taxon>Chrysochromulina</taxon>
    </lineage>
</organism>
<dbReference type="InterPro" id="IPR029358">
    <property type="entry name" value="CFAP96"/>
</dbReference>